<evidence type="ECO:0000256" key="2">
    <source>
        <dbReference type="SAM" id="Phobius"/>
    </source>
</evidence>
<feature type="transmembrane region" description="Helical" evidence="2">
    <location>
        <begin position="179"/>
        <end position="199"/>
    </location>
</feature>
<keyword evidence="2" id="KW-0812">Transmembrane</keyword>
<feature type="region of interest" description="Disordered" evidence="1">
    <location>
        <begin position="1"/>
        <end position="32"/>
    </location>
</feature>
<dbReference type="InterPro" id="IPR001202">
    <property type="entry name" value="WW_dom"/>
</dbReference>
<dbReference type="EMBL" id="BRXY01000213">
    <property type="protein sequence ID" value="GMH77806.1"/>
    <property type="molecule type" value="Genomic_DNA"/>
</dbReference>
<dbReference type="PROSITE" id="PS01159">
    <property type="entry name" value="WW_DOMAIN_1"/>
    <property type="match status" value="1"/>
</dbReference>
<feature type="transmembrane region" description="Helical" evidence="2">
    <location>
        <begin position="145"/>
        <end position="164"/>
    </location>
</feature>
<dbReference type="InterPro" id="IPR036020">
    <property type="entry name" value="WW_dom_sf"/>
</dbReference>
<evidence type="ECO:0000259" key="3">
    <source>
        <dbReference type="PROSITE" id="PS50020"/>
    </source>
</evidence>
<reference evidence="5" key="1">
    <citation type="journal article" date="2023" name="Commun. Biol.">
        <title>Genome analysis of Parmales, the sister group of diatoms, reveals the evolutionary specialization of diatoms from phago-mixotrophs to photoautotrophs.</title>
        <authorList>
            <person name="Ban H."/>
            <person name="Sato S."/>
            <person name="Yoshikawa S."/>
            <person name="Yamada K."/>
            <person name="Nakamura Y."/>
            <person name="Ichinomiya M."/>
            <person name="Sato N."/>
            <person name="Blanc-Mathieu R."/>
            <person name="Endo H."/>
            <person name="Kuwata A."/>
            <person name="Ogata H."/>
        </authorList>
    </citation>
    <scope>NUCLEOTIDE SEQUENCE [LARGE SCALE GENOMIC DNA]</scope>
    <source>
        <strain evidence="5">NIES 3701</strain>
    </source>
</reference>
<gene>
    <name evidence="4" type="ORF">TrST_g13877</name>
</gene>
<proteinExistence type="predicted"/>
<protein>
    <recommendedName>
        <fullName evidence="3">WW domain-containing protein</fullName>
    </recommendedName>
</protein>
<comment type="caution">
    <text evidence="4">The sequence shown here is derived from an EMBL/GenBank/DDBJ whole genome shotgun (WGS) entry which is preliminary data.</text>
</comment>
<dbReference type="SUPFAM" id="SSF51045">
    <property type="entry name" value="WW domain"/>
    <property type="match status" value="1"/>
</dbReference>
<dbReference type="Gene3D" id="2.20.70.10">
    <property type="match status" value="1"/>
</dbReference>
<keyword evidence="5" id="KW-1185">Reference proteome</keyword>
<feature type="compositionally biased region" description="Polar residues" evidence="1">
    <location>
        <begin position="8"/>
        <end position="32"/>
    </location>
</feature>
<organism evidence="4 5">
    <name type="scientific">Triparma strigata</name>
    <dbReference type="NCBI Taxonomy" id="1606541"/>
    <lineage>
        <taxon>Eukaryota</taxon>
        <taxon>Sar</taxon>
        <taxon>Stramenopiles</taxon>
        <taxon>Ochrophyta</taxon>
        <taxon>Bolidophyceae</taxon>
        <taxon>Parmales</taxon>
        <taxon>Triparmaceae</taxon>
        <taxon>Triparma</taxon>
    </lineage>
</organism>
<feature type="domain" description="WW" evidence="3">
    <location>
        <begin position="87"/>
        <end position="121"/>
    </location>
</feature>
<sequence length="267" mass="29596">MDHPPKPSQNKRASVTFGATSPMASGRRPTQNNIAGGDIALALMQDRVNNGLSALPTNLTRNAARSVAMRSRAASNGGAGTMEESALEMPKGWEEVVSEEDGSVYYYNSEQNKTQWTHPALGEDEDIVVDLLDPSMIFSLERTTLSGYNQAFSIMMVGAGIMAVKNATEARNSETPVDIGLVWFCSGVLYAGHTWYLHIRRMHVLKHGDRKHCFSWQWSSIWWMSTLGFLLTVGFAIELYYAVKYPYFYRSKQVEIVGTPTPSPTSA</sequence>
<keyword evidence="2" id="KW-1133">Transmembrane helix</keyword>
<evidence type="ECO:0000313" key="5">
    <source>
        <dbReference type="Proteomes" id="UP001165085"/>
    </source>
</evidence>
<evidence type="ECO:0000256" key="1">
    <source>
        <dbReference type="SAM" id="MobiDB-lite"/>
    </source>
</evidence>
<name>A0A9W7AWE9_9STRA</name>
<dbReference type="AlphaFoldDB" id="A0A9W7AWE9"/>
<dbReference type="OrthoDB" id="9989144at2759"/>
<evidence type="ECO:0000313" key="4">
    <source>
        <dbReference type="EMBL" id="GMH77806.1"/>
    </source>
</evidence>
<dbReference type="CDD" id="cd00201">
    <property type="entry name" value="WW"/>
    <property type="match status" value="1"/>
</dbReference>
<feature type="transmembrane region" description="Helical" evidence="2">
    <location>
        <begin position="220"/>
        <end position="243"/>
    </location>
</feature>
<dbReference type="Proteomes" id="UP001165085">
    <property type="component" value="Unassembled WGS sequence"/>
</dbReference>
<dbReference type="SMART" id="SM00456">
    <property type="entry name" value="WW"/>
    <property type="match status" value="1"/>
</dbReference>
<keyword evidence="2" id="KW-0472">Membrane</keyword>
<dbReference type="PROSITE" id="PS50020">
    <property type="entry name" value="WW_DOMAIN_2"/>
    <property type="match status" value="1"/>
</dbReference>
<dbReference type="Pfam" id="PF00397">
    <property type="entry name" value="WW"/>
    <property type="match status" value="1"/>
</dbReference>
<accession>A0A9W7AWE9</accession>